<keyword evidence="4" id="KW-1185">Reference proteome</keyword>
<reference evidence="3 4" key="1">
    <citation type="journal article" date="2014" name="Nat. Genet.">
        <title>Genome sequence of the hot pepper provides insights into the evolution of pungency in Capsicum species.</title>
        <authorList>
            <person name="Kim S."/>
            <person name="Park M."/>
            <person name="Yeom S.I."/>
            <person name="Kim Y.M."/>
            <person name="Lee J.M."/>
            <person name="Lee H.A."/>
            <person name="Seo E."/>
            <person name="Choi J."/>
            <person name="Cheong K."/>
            <person name="Kim K.T."/>
            <person name="Jung K."/>
            <person name="Lee G.W."/>
            <person name="Oh S.K."/>
            <person name="Bae C."/>
            <person name="Kim S.B."/>
            <person name="Lee H.Y."/>
            <person name="Kim S.Y."/>
            <person name="Kim M.S."/>
            <person name="Kang B.C."/>
            <person name="Jo Y.D."/>
            <person name="Yang H.B."/>
            <person name="Jeong H.J."/>
            <person name="Kang W.H."/>
            <person name="Kwon J.K."/>
            <person name="Shin C."/>
            <person name="Lim J.Y."/>
            <person name="Park J.H."/>
            <person name="Huh J.H."/>
            <person name="Kim J.S."/>
            <person name="Kim B.D."/>
            <person name="Cohen O."/>
            <person name="Paran I."/>
            <person name="Suh M.C."/>
            <person name="Lee S.B."/>
            <person name="Kim Y.K."/>
            <person name="Shin Y."/>
            <person name="Noh S.J."/>
            <person name="Park J."/>
            <person name="Seo Y.S."/>
            <person name="Kwon S.Y."/>
            <person name="Kim H.A."/>
            <person name="Park J.M."/>
            <person name="Kim H.J."/>
            <person name="Choi S.B."/>
            <person name="Bosland P.W."/>
            <person name="Reeves G."/>
            <person name="Jo S.H."/>
            <person name="Lee B.W."/>
            <person name="Cho H.T."/>
            <person name="Choi H.S."/>
            <person name="Lee M.S."/>
            <person name="Yu Y."/>
            <person name="Do Choi Y."/>
            <person name="Park B.S."/>
            <person name="van Deynze A."/>
            <person name="Ashrafi H."/>
            <person name="Hill T."/>
            <person name="Kim W.T."/>
            <person name="Pai H.S."/>
            <person name="Ahn H.K."/>
            <person name="Yeam I."/>
            <person name="Giovannoni J.J."/>
            <person name="Rose J.K."/>
            <person name="Sorensen I."/>
            <person name="Lee S.J."/>
            <person name="Kim R.W."/>
            <person name="Choi I.Y."/>
            <person name="Choi B.S."/>
            <person name="Lim J.S."/>
            <person name="Lee Y.H."/>
            <person name="Choi D."/>
        </authorList>
    </citation>
    <scope>NUCLEOTIDE SEQUENCE [LARGE SCALE GENOMIC DNA]</scope>
    <source>
        <strain evidence="4">cv. CM334</strain>
    </source>
</reference>
<dbReference type="Gene3D" id="2.40.70.10">
    <property type="entry name" value="Acid Proteases"/>
    <property type="match status" value="1"/>
</dbReference>
<dbReference type="InterPro" id="IPR021109">
    <property type="entry name" value="Peptidase_aspartic_dom_sf"/>
</dbReference>
<feature type="region of interest" description="Disordered" evidence="1">
    <location>
        <begin position="255"/>
        <end position="280"/>
    </location>
</feature>
<dbReference type="SUPFAM" id="SSF47699">
    <property type="entry name" value="Bifunctional inhibitor/lipid-transfer protein/seed storage 2S albumin"/>
    <property type="match status" value="1"/>
</dbReference>
<dbReference type="Gramene" id="PHT83270">
    <property type="protein sequence ID" value="PHT83270"/>
    <property type="gene ID" value="T459_11713"/>
</dbReference>
<dbReference type="InterPro" id="IPR036312">
    <property type="entry name" value="Bifun_inhib/LTP/seed_sf"/>
</dbReference>
<proteinExistence type="predicted"/>
<feature type="domain" description="Bifunctional inhibitor/plant lipid transfer protein/seed storage helical" evidence="2">
    <location>
        <begin position="305"/>
        <end position="354"/>
    </location>
</feature>
<evidence type="ECO:0000256" key="1">
    <source>
        <dbReference type="SAM" id="MobiDB-lite"/>
    </source>
</evidence>
<evidence type="ECO:0000259" key="2">
    <source>
        <dbReference type="Pfam" id="PF00234"/>
    </source>
</evidence>
<sequence length="501" mass="56616">MASGEGSPRASKEVTINALLAAIMSVKHDLSGRMEWIEEMMDGMEGSFSRRMDTLEVCLDSNHSSLKHYHASTSGHATTPDTFPQLLNPPRPTHEPIHQVPTYPKNRSEDLYRGEESDEAILFVEFMHNRRRAYGGGHRGQGGRVRMAHRGRGNLGHRPHVQEVEPLNHCLARFKGGLCYEVVSQLVVHKFDQIKDLIEAAIEVERNNHTKKTFGWDKSYKPLEKKPFDKTIQSEFPNRRNIILVEGDPYFVGDKVTKNDVSEGTPQEDDRNDGEPERVVEEGKVNVPCGLMRRTSHDDAWPEEGERPPPACCDEIRKQDPKCLCEYLKNPAYQQYVNRANVEKALRDCALVTPAAPAKVEARTIFKVSVLKYAKYIKVIMPNKNRLMEYVIVALTEVCITQIQKRFPTKLKDPGRFTIQITIGQSISARGVCDLGESINIMPISLFRKMRLGSPRPTAVVLHFADHSLSRPDGIVENILVHAGSLIFPMDFIILDFDANV</sequence>
<organism evidence="3 4">
    <name type="scientific">Capsicum annuum</name>
    <name type="common">Capsicum pepper</name>
    <dbReference type="NCBI Taxonomy" id="4072"/>
    <lineage>
        <taxon>Eukaryota</taxon>
        <taxon>Viridiplantae</taxon>
        <taxon>Streptophyta</taxon>
        <taxon>Embryophyta</taxon>
        <taxon>Tracheophyta</taxon>
        <taxon>Spermatophyta</taxon>
        <taxon>Magnoliopsida</taxon>
        <taxon>eudicotyledons</taxon>
        <taxon>Gunneridae</taxon>
        <taxon>Pentapetalae</taxon>
        <taxon>asterids</taxon>
        <taxon>lamiids</taxon>
        <taxon>Solanales</taxon>
        <taxon>Solanaceae</taxon>
        <taxon>Solanoideae</taxon>
        <taxon>Capsiceae</taxon>
        <taxon>Capsicum</taxon>
    </lineage>
</organism>
<dbReference type="Proteomes" id="UP000222542">
    <property type="component" value="Unassembled WGS sequence"/>
</dbReference>
<dbReference type="EMBL" id="AYRZ02000004">
    <property type="protein sequence ID" value="PHT83270.1"/>
    <property type="molecule type" value="Genomic_DNA"/>
</dbReference>
<dbReference type="AlphaFoldDB" id="A0A2G2ZMQ0"/>
<dbReference type="Gene3D" id="1.10.110.10">
    <property type="entry name" value="Plant lipid-transfer and hydrophobic proteins"/>
    <property type="match status" value="1"/>
</dbReference>
<accession>A0A2G2ZMQ0</accession>
<evidence type="ECO:0000313" key="4">
    <source>
        <dbReference type="Proteomes" id="UP000222542"/>
    </source>
</evidence>
<dbReference type="InterPro" id="IPR016140">
    <property type="entry name" value="Bifunc_inhib/LTP/seed_store"/>
</dbReference>
<dbReference type="PANTHER" id="PTHR33067:SF39">
    <property type="entry name" value="TRANSCRIPTION FACTOR INTERACTOR AND REGULATOR CCHC(ZN) FAMILY"/>
    <property type="match status" value="1"/>
</dbReference>
<comment type="caution">
    <text evidence="3">The sequence shown here is derived from an EMBL/GenBank/DDBJ whole genome shotgun (WGS) entry which is preliminary data.</text>
</comment>
<dbReference type="Pfam" id="PF00234">
    <property type="entry name" value="Tryp_alpha_amyl"/>
    <property type="match status" value="1"/>
</dbReference>
<reference evidence="3 4" key="2">
    <citation type="journal article" date="2017" name="Genome Biol.">
        <title>New reference genome sequences of hot pepper reveal the massive evolution of plant disease-resistance genes by retroduplication.</title>
        <authorList>
            <person name="Kim S."/>
            <person name="Park J."/>
            <person name="Yeom S.I."/>
            <person name="Kim Y.M."/>
            <person name="Seo E."/>
            <person name="Kim K.T."/>
            <person name="Kim M.S."/>
            <person name="Lee J.M."/>
            <person name="Cheong K."/>
            <person name="Shin H.S."/>
            <person name="Kim S.B."/>
            <person name="Han K."/>
            <person name="Lee J."/>
            <person name="Park M."/>
            <person name="Lee H.A."/>
            <person name="Lee H.Y."/>
            <person name="Lee Y."/>
            <person name="Oh S."/>
            <person name="Lee J.H."/>
            <person name="Choi E."/>
            <person name="Choi E."/>
            <person name="Lee S.E."/>
            <person name="Jeon J."/>
            <person name="Kim H."/>
            <person name="Choi G."/>
            <person name="Song H."/>
            <person name="Lee J."/>
            <person name="Lee S.C."/>
            <person name="Kwon J.K."/>
            <person name="Lee H.Y."/>
            <person name="Koo N."/>
            <person name="Hong Y."/>
            <person name="Kim R.W."/>
            <person name="Kang W.H."/>
            <person name="Huh J.H."/>
            <person name="Kang B.C."/>
            <person name="Yang T.J."/>
            <person name="Lee Y.H."/>
            <person name="Bennetzen J.L."/>
            <person name="Choi D."/>
        </authorList>
    </citation>
    <scope>NUCLEOTIDE SEQUENCE [LARGE SCALE GENOMIC DNA]</scope>
    <source>
        <strain evidence="4">cv. CM334</strain>
    </source>
</reference>
<name>A0A2G2ZMQ0_CAPAN</name>
<evidence type="ECO:0000313" key="3">
    <source>
        <dbReference type="EMBL" id="PHT83270.1"/>
    </source>
</evidence>
<feature type="region of interest" description="Disordered" evidence="1">
    <location>
        <begin position="90"/>
        <end position="109"/>
    </location>
</feature>
<protein>
    <recommendedName>
        <fullName evidence="2">Bifunctional inhibitor/plant lipid transfer protein/seed storage helical domain-containing protein</fullName>
    </recommendedName>
</protein>
<gene>
    <name evidence="3" type="ORF">T459_11713</name>
</gene>
<dbReference type="PANTHER" id="PTHR33067">
    <property type="entry name" value="RNA-DIRECTED DNA POLYMERASE-RELATED"/>
    <property type="match status" value="1"/>
</dbReference>